<dbReference type="GO" id="GO:0005737">
    <property type="term" value="C:cytoplasm"/>
    <property type="evidence" value="ECO:0007669"/>
    <property type="project" value="TreeGrafter"/>
</dbReference>
<feature type="domain" description="Epg5-like central TPR repeats" evidence="3">
    <location>
        <begin position="2346"/>
        <end position="2420"/>
    </location>
</feature>
<feature type="region of interest" description="Disordered" evidence="2">
    <location>
        <begin position="2001"/>
        <end position="2023"/>
    </location>
</feature>
<keyword evidence="1" id="KW-0175">Coiled coil</keyword>
<dbReference type="PANTHER" id="PTHR31139:SF4">
    <property type="entry name" value="ECTOPIC P GRANULES PROTEIN 5 HOMOLOG"/>
    <property type="match status" value="1"/>
</dbReference>
<reference evidence="4 6" key="1">
    <citation type="submission" date="2021-11" db="EMBL/GenBank/DDBJ databases">
        <authorList>
            <person name="Islam A."/>
            <person name="Islam S."/>
            <person name="Flora M.S."/>
            <person name="Rahman M."/>
            <person name="Ziaur R.M."/>
            <person name="Epstein J.H."/>
            <person name="Hassan M."/>
            <person name="Klassen M."/>
            <person name="Woodard K."/>
            <person name="Webb A."/>
            <person name="Webby R.J."/>
            <person name="El Zowalaty M.E."/>
        </authorList>
    </citation>
    <scope>NUCLEOTIDE SEQUENCE [LARGE SCALE GENOMIC DNA]</scope>
    <source>
        <strain evidence="4">Pf1</strain>
    </source>
</reference>
<dbReference type="Proteomes" id="UP001159659">
    <property type="component" value="Unassembled WGS sequence"/>
</dbReference>
<dbReference type="EMBL" id="CAKLBC010000803">
    <property type="protein sequence ID" value="CAH0488349.1"/>
    <property type="molecule type" value="Genomic_DNA"/>
</dbReference>
<organism evidence="5 7">
    <name type="scientific">Peronospora farinosa</name>
    <dbReference type="NCBI Taxonomy" id="134698"/>
    <lineage>
        <taxon>Eukaryota</taxon>
        <taxon>Sar</taxon>
        <taxon>Stramenopiles</taxon>
        <taxon>Oomycota</taxon>
        <taxon>Peronosporomycetes</taxon>
        <taxon>Peronosporales</taxon>
        <taxon>Peronosporaceae</taxon>
        <taxon>Peronospora</taxon>
    </lineage>
</organism>
<feature type="compositionally biased region" description="Polar residues" evidence="2">
    <location>
        <begin position="164"/>
        <end position="173"/>
    </location>
</feature>
<evidence type="ECO:0000313" key="5">
    <source>
        <dbReference type="EMBL" id="CAI5711271.1"/>
    </source>
</evidence>
<feature type="compositionally biased region" description="Basic residues" evidence="2">
    <location>
        <begin position="1"/>
        <end position="14"/>
    </location>
</feature>
<feature type="region of interest" description="Disordered" evidence="2">
    <location>
        <begin position="1"/>
        <end position="33"/>
    </location>
</feature>
<dbReference type="Proteomes" id="UP001157938">
    <property type="component" value="Unassembled WGS sequence"/>
</dbReference>
<dbReference type="GO" id="GO:0097352">
    <property type="term" value="P:autophagosome maturation"/>
    <property type="evidence" value="ECO:0007669"/>
    <property type="project" value="TreeGrafter"/>
</dbReference>
<feature type="region of interest" description="Disordered" evidence="2">
    <location>
        <begin position="164"/>
        <end position="239"/>
    </location>
</feature>
<evidence type="ECO:0000256" key="2">
    <source>
        <dbReference type="SAM" id="MobiDB-lite"/>
    </source>
</evidence>
<reference evidence="5" key="2">
    <citation type="submission" date="2022-12" db="EMBL/GenBank/DDBJ databases">
        <authorList>
            <person name="Webb A."/>
        </authorList>
    </citation>
    <scope>NUCLEOTIDE SEQUENCE</scope>
    <source>
        <strain evidence="5">Pf2</strain>
    </source>
</reference>
<name>A0AAV0SZ47_9STRA</name>
<proteinExistence type="predicted"/>
<dbReference type="EMBL" id="CANTFK010000270">
    <property type="protein sequence ID" value="CAI5711271.1"/>
    <property type="molecule type" value="Genomic_DNA"/>
</dbReference>
<keyword evidence="6" id="KW-1185">Reference proteome</keyword>
<dbReference type="PANTHER" id="PTHR31139">
    <property type="entry name" value="ECTOPIC P GRANULES PROTEIN 5 HOMOLOG"/>
    <property type="match status" value="1"/>
</dbReference>
<feature type="compositionally biased region" description="Low complexity" evidence="2">
    <location>
        <begin position="207"/>
        <end position="222"/>
    </location>
</feature>
<feature type="compositionally biased region" description="Basic and acidic residues" evidence="2">
    <location>
        <begin position="3118"/>
        <end position="3131"/>
    </location>
</feature>
<dbReference type="InterPro" id="IPR059030">
    <property type="entry name" value="TPR_Epg5_mid"/>
</dbReference>
<evidence type="ECO:0000313" key="7">
    <source>
        <dbReference type="Proteomes" id="UP001159659"/>
    </source>
</evidence>
<comment type="caution">
    <text evidence="5">The sequence shown here is derived from an EMBL/GenBank/DDBJ whole genome shotgun (WGS) entry which is preliminary data.</text>
</comment>
<protein>
    <recommendedName>
        <fullName evidence="3">Epg5-like central TPR repeats domain-containing protein</fullName>
    </recommendedName>
</protein>
<dbReference type="InterPro" id="IPR051436">
    <property type="entry name" value="Autophagy-related_EPG5"/>
</dbReference>
<gene>
    <name evidence="4" type="ORF">PFR001_LOCUS3838</name>
    <name evidence="5" type="ORF">PFR002_LOCUS2352</name>
</gene>
<sequence>MEIVRKRPQRQKSAKKSEESRDTDVTTSGNEDAKKFAVQVAMTEQDFIQEPLATNETVCRNEEDLMTLTQDGEMPRELELLEAEGSGSQPHKDHEAESQEFIQQVQDNATDTLEIQDKINAFSPLISVKNGAISVPTAPLFEDAELSKDPSTQLLLETSASSFPTASLPTQSAIPRVGYENTVSPGTDASAPSAPPIIEDDDDVTDHSSTTPSAPSLSPTASKKMHQVAALPRNSEKLSPVMRNSVKGAATSVSVESASRAVRHSFATSHQAEEKAGMHSIYPSIQQEVARGMTLITEEKACEAQATYQQLLKKKHVRVKLEPFINYEMTLMRAEASQKRQETKMRHIETNKGELYARLERYLFSEYILHNAASRLDEYKKKIDVLIKKVWTLEKKRVSLAKRCGDNVEIEQQMEFQAAKLETLQLEKLEVHLDKLRQLRTVEASMHTFDRAISYFQVEQYLNSVLQEPNLVMFLNKMSSSCGGTSGIDDLGLVPESANFYAALPQGSSLVSTVDHLRYCLDVLIFFEKKVTLGEEGVFGRVPHSFYRGELIWYSNHAKMHYSAGGGAGMERKIKCYACSSLNAPMKSNEWCKLCESCEVVLYLPPSSVSTKTNEWFASMLRFRKSLQKWISACLQSLLRTKSLQNMPYLLMHVMYLPRISTDERSWFLEFLQFPRAMVCTDGSLRNAWSEDLVDHYIAMLHLVFHPEKLRRMSVIVSSGSTNGTKIAKSANVGVADTKGVVPSEWVLLENPEMLDRYFLSDEDFVAVLNQFPNTFAFEQLFCCTANVKKCFSRALTLVLEFTHSLRAFQEFEKLPARIAQLLGQLLSDAAELPGSGRPNGFRVKDTVCYPTLLDQLFLTSLHGLMAADCNRVAWKSLCLYPFGSLSELAKWDVLALLLFNLQSLPAEAKTRSGWMQFIGKFNSQGANAGALARQHLYNLIETDIESSMYLLNAVASLAASCQSGPLVDGDRFGERHDLVSVAVHELFIAGYTVERCQQALGKNGERAAGPLSTICLAHPCVLSLLITLLSKYHQCAETWIHVFEMFPINRWMPTAQDLLNLQEWLLLEDTSSSRCALARFLLDHINWEYDVKSKRLFTDAMLHRQVALMVAEALVLYKTRKECASDPESAIVLSGGGSPQKLKVTSIAKSIRRALWLGVTVDFEKWCWKLMLKLRFYSPKTQEPLLALIDLRHGRSRDALTLRRWFAGASVLRAVSSRKTFPFYTSFEEQVSQYGLADNNRRSALETEIGGSTGAPIQQESRKLLTPQIHKEIAGADIESTIAVTAAPRTEPIVAYVICQMTTFVFSDRLDRWEPLLVLLKSEYFPAAIKVLENVFPIIARLHKTKNCPLKSVSATASQLDFGHGAKTCTGNSESDGIAELSCDEAETEGPKLSNGVVMEYDNELEVCMAAMQALSIDELLCLLTSLHEFSYINTDELHRMQEVLNKGCIGGWENTAKERIMAKLRFVRECSRYLHPVVLPALINECFPQSSSMSVTTSALFHGAMSWLSSALGGERSTGALSPSASSSTSAALSIRNSSLTATTASLAMIPNNSYSESTKSLCALIRRSFECAVDDLILANSMRFWMKALLHVPFWYENAAFRHILDVMLHCSMESFCESSLRKDSLSGSASTGASSKTLFELVELIESAFDAFCRRVAQQATKDAGQPEQQFVDNEPVLVMSFLPAVAASVTFASVFGGSFDVAQYVSGCPHLALWSLLVETRKEAPLFLMMGQLMIRFEPKTMKKLEKMKKTKGKLASALGAIGDGKSMDKQTEEIIYEAPISASRLGNPLAFGHISLDSLSQYKIFRWCNYCLDLPESEPTQVIYWQVFFALYFATAGGSRVFAHHFLDRTGYRNSKHVHLRRHLQNKLRKLVNYCSNQAQIVLTATGGSSSRSSTGGGSASDLKERRYAHLVALSQLYTAMNAWLEEKDPNQWLKEEELSGLPRHYEVDRLKDVLRLSDALLNAHSDKMKWSDLPLWMGWCGFEYTMTRTTSKLTAGKSEDGSTSSLLASPLPPTAPVGEEDDFSFVEEASVLARRHSSFGGVAGLNSLSIKPLPLVMGSFSLTSLPTVSVMISPDRCAITPTIPLNKAGLKMLAMKCSEKLSVLVALDSEMVDNVSQLYLSKTRTVTQSLSCPEGTNCRGPAAFRFEFLEWIMNSRADDAIQSIRAQGELCDMSSMLMTNVIPSISEHGDQMHDESGMAIVTATSTSAEQFLQLDEDGLMLSFQILLIDQVVQTLIREHERLKQKLENDAPVSSTATDDVVSTTKEKNVDAADDIAENELLLPIQRTDQEAERLHEKGLEWFRLLTELDTKLSRMVPPLSEALWRAIKQLGLNFVCVDERETCTLLQLMLDDPSRINLLSECFFPAAAPSFFVEMFAKLMSASSSSKLSSNEKLIVLRRFDFRAWLKTPQTPTKFDRDTVLCMVLGDISHQFPADRSLMKTTRKATNTSACNPLDNVLRVYANVLQLICSAHLEDHVEKIVHALVGIHNDYRFQNSSGYNSVTTSTVSGGDDSSISEAPALPCPVDVLVWESLVSIPWASWKELPLTQIETCVRFLSQHMTSLRWQGGLSGSNALNTGSNSEALCGKELQSASLCLSTKFPVVYWQRLGVLKSFLDLFTLCCRVAPEEQQWELITAFFEPLLSTLYQPSTNTEGSAISAPWSDKDTISTGTTICSCFVATCSEYLKTPPAVRPTHDTYHLSLTQTAKLSQIWSFYLTVLVPHAPTHICKHFHQFMTRLAWEHWCLTLQIVQQMRELIQTEKQQLTGAAIASSDQMVPPLHSTMSPYPFVSWLVRDILCRTTWKSTNAWLEAQSEAVCSSFLLEFAKLCLELVLDLPHFHTQSGNAVSSNALPPYFVNFIKQQSAFWTKWKMVVRDLETLQQFALDALMEPLGSRATMRSMRSIVSVGSFPTTPSTAIMQDAFIRLHLALRLFSQITTLHHDKLSSRESLHRVDLFLRLIFGVFEVNDRGSLDGNRYNSEHAAWLMVLYGSSCTALYEKLDEIVHLYKAKAGNDIGAEVSGSLDEIDEGISEECLTATISGILRFCNLSLVEVFFNQMRSSPKPGSGSSAPSSSGLNWNKYGNVMFVEIDALVRNFASHQKALQQQSYRGHQPSDRSSVKEEHASDTSISAVQSPAEAIGTPLGKVLWSFLAFRGGELACLAACGRAVASVHVMSQVAEKSIEKWIIEECRGMWDVLALRLHVPELSCDEFEAACLEQGKLLTLQVLFLQQLRRAPVLTESLSLALVTKLMGWIERARVENSVLAQMKLLFLAAEVTNFVCKPLAEVLPSTLKKQMLRQLSDLLLKLGHARRNHGIMKAIGLGGSLQYGVEFHVSCMVAGIFLRLQTRNGAPLRVDDRIRFKMTSTTEKHLRSLETLLQSKDAFQLGRRADAFVDFSRDSRRSLADQDELFVMLFSSMYPAHGWLLAKCLS</sequence>
<dbReference type="Pfam" id="PF26103">
    <property type="entry name" value="TPR_Epg5"/>
    <property type="match status" value="2"/>
</dbReference>
<feature type="coiled-coil region" evidence="1">
    <location>
        <begin position="369"/>
        <end position="439"/>
    </location>
</feature>
<evidence type="ECO:0000313" key="4">
    <source>
        <dbReference type="EMBL" id="CAH0488349.1"/>
    </source>
</evidence>
<feature type="compositionally biased region" description="Basic and acidic residues" evidence="2">
    <location>
        <begin position="15"/>
        <end position="24"/>
    </location>
</feature>
<accession>A0AAV0SZ47</accession>
<feature type="region of interest" description="Disordered" evidence="2">
    <location>
        <begin position="3110"/>
        <end position="3137"/>
    </location>
</feature>
<feature type="domain" description="Epg5-like central TPR repeats" evidence="3">
    <location>
        <begin position="2635"/>
        <end position="2768"/>
    </location>
</feature>
<evidence type="ECO:0000313" key="6">
    <source>
        <dbReference type="Proteomes" id="UP001157938"/>
    </source>
</evidence>
<evidence type="ECO:0000259" key="3">
    <source>
        <dbReference type="Pfam" id="PF26103"/>
    </source>
</evidence>
<evidence type="ECO:0000256" key="1">
    <source>
        <dbReference type="SAM" id="Coils"/>
    </source>
</evidence>